<dbReference type="eggNOG" id="COG0745">
    <property type="taxonomic scope" value="Bacteria"/>
</dbReference>
<dbReference type="SMART" id="SM00387">
    <property type="entry name" value="HATPase_c"/>
    <property type="match status" value="1"/>
</dbReference>
<dbReference type="Gene3D" id="3.40.50.2300">
    <property type="match status" value="1"/>
</dbReference>
<dbReference type="Pfam" id="PF02518">
    <property type="entry name" value="HATPase_c"/>
    <property type="match status" value="1"/>
</dbReference>
<feature type="domain" description="Response regulatory" evidence="7">
    <location>
        <begin position="112"/>
        <end position="228"/>
    </location>
</feature>
<evidence type="ECO:0000259" key="6">
    <source>
        <dbReference type="PROSITE" id="PS50109"/>
    </source>
</evidence>
<dbReference type="SUPFAM" id="SSF52172">
    <property type="entry name" value="CheY-like"/>
    <property type="match status" value="1"/>
</dbReference>
<dbReference type="InterPro" id="IPR004358">
    <property type="entry name" value="Sig_transdc_His_kin-like_C"/>
</dbReference>
<comment type="catalytic activity">
    <reaction evidence="1">
        <text>ATP + protein L-histidine = ADP + protein N-phospho-L-histidine.</text>
        <dbReference type="EC" id="2.7.13.3"/>
    </reaction>
</comment>
<dbReference type="GO" id="GO:0005886">
    <property type="term" value="C:plasma membrane"/>
    <property type="evidence" value="ECO:0007669"/>
    <property type="project" value="TreeGrafter"/>
</dbReference>
<dbReference type="InterPro" id="IPR003594">
    <property type="entry name" value="HATPase_dom"/>
</dbReference>
<evidence type="ECO:0000256" key="5">
    <source>
        <dbReference type="PROSITE-ProRule" id="PRU00169"/>
    </source>
</evidence>
<dbReference type="PROSITE" id="PS50109">
    <property type="entry name" value="HIS_KIN"/>
    <property type="match status" value="1"/>
</dbReference>
<dbReference type="SUPFAM" id="SSF55874">
    <property type="entry name" value="ATPase domain of HSP90 chaperone/DNA topoisomerase II/histidine kinase"/>
    <property type="match status" value="1"/>
</dbReference>
<organism evidence="8 9">
    <name type="scientific">Desulfatibacillum aliphaticivorans</name>
    <dbReference type="NCBI Taxonomy" id="218208"/>
    <lineage>
        <taxon>Bacteria</taxon>
        <taxon>Pseudomonadati</taxon>
        <taxon>Thermodesulfobacteriota</taxon>
        <taxon>Desulfobacteria</taxon>
        <taxon>Desulfobacterales</taxon>
        <taxon>Desulfatibacillaceae</taxon>
        <taxon>Desulfatibacillum</taxon>
    </lineage>
</organism>
<dbReference type="eggNOG" id="COG4191">
    <property type="taxonomic scope" value="Bacteria"/>
</dbReference>
<dbReference type="AlphaFoldDB" id="B8FM81"/>
<evidence type="ECO:0000313" key="9">
    <source>
        <dbReference type="Proteomes" id="UP000000739"/>
    </source>
</evidence>
<name>B8FM81_DESAL</name>
<reference evidence="8 9" key="1">
    <citation type="journal article" date="2012" name="Environ. Microbiol.">
        <title>The genome sequence of Desulfatibacillum alkenivorans AK-01: a blueprint for anaerobic alkane oxidation.</title>
        <authorList>
            <person name="Callaghan A.V."/>
            <person name="Morris B.E."/>
            <person name="Pereira I.A."/>
            <person name="McInerney M.J."/>
            <person name="Austin R.N."/>
            <person name="Groves J.T."/>
            <person name="Kukor J.J."/>
            <person name="Suflita J.M."/>
            <person name="Young L.Y."/>
            <person name="Zylstra G.J."/>
            <person name="Wawrik B."/>
        </authorList>
    </citation>
    <scope>NUCLEOTIDE SEQUENCE [LARGE SCALE GENOMIC DNA]</scope>
    <source>
        <strain evidence="8 9">AK-01</strain>
    </source>
</reference>
<keyword evidence="3" id="KW-0808">Transferase</keyword>
<dbReference type="PANTHER" id="PTHR43047">
    <property type="entry name" value="TWO-COMPONENT HISTIDINE PROTEIN KINASE"/>
    <property type="match status" value="1"/>
</dbReference>
<evidence type="ECO:0000313" key="8">
    <source>
        <dbReference type="EMBL" id="ACL05919.1"/>
    </source>
</evidence>
<evidence type="ECO:0000256" key="3">
    <source>
        <dbReference type="ARBA" id="ARBA00022679"/>
    </source>
</evidence>
<dbReference type="KEGG" id="dal:Dalk_4237"/>
<dbReference type="RefSeq" id="WP_015948966.1">
    <property type="nucleotide sequence ID" value="NC_011768.1"/>
</dbReference>
<dbReference type="Gene3D" id="3.30.565.10">
    <property type="entry name" value="Histidine kinase-like ATPase, C-terminal domain"/>
    <property type="match status" value="1"/>
</dbReference>
<dbReference type="InterPro" id="IPR005467">
    <property type="entry name" value="His_kinase_dom"/>
</dbReference>
<proteinExistence type="predicted"/>
<evidence type="ECO:0000259" key="7">
    <source>
        <dbReference type="PROSITE" id="PS50110"/>
    </source>
</evidence>
<keyword evidence="4 8" id="KW-0418">Kinase</keyword>
<dbReference type="Proteomes" id="UP000000739">
    <property type="component" value="Chromosome"/>
</dbReference>
<feature type="domain" description="Histidine kinase" evidence="6">
    <location>
        <begin position="21"/>
        <end position="92"/>
    </location>
</feature>
<dbReference type="GO" id="GO:0000155">
    <property type="term" value="F:phosphorelay sensor kinase activity"/>
    <property type="evidence" value="ECO:0007669"/>
    <property type="project" value="TreeGrafter"/>
</dbReference>
<evidence type="ECO:0000256" key="1">
    <source>
        <dbReference type="ARBA" id="ARBA00000085"/>
    </source>
</evidence>
<dbReference type="PROSITE" id="PS50110">
    <property type="entry name" value="RESPONSE_REGULATORY"/>
    <property type="match status" value="1"/>
</dbReference>
<evidence type="ECO:0000256" key="2">
    <source>
        <dbReference type="ARBA" id="ARBA00012438"/>
    </source>
</evidence>
<feature type="modified residue" description="4-aspartylphosphate" evidence="5">
    <location>
        <position position="163"/>
    </location>
</feature>
<sequence length="234" mass="25375">MQEVDGPPDLIQEEAKAARYLLLTVEDNGVGISNEVKDKIFDPYFTTKELGKGTGLGLAVAYGIVKEYGGEIKLNTSPGAGSTFSVYLPLIKEAAAVEQVKPTPEIIRGNERILLVDDEPAIARIGQVMLERLGYKVTVLLSGQDALEKFKTESDSYDMVISDMAMPDLTGDQLAAELKKIRPDIPIVICTGFSERINKENAAAIGVKGFLMKPIVKQEMASMIRGVLDSDKPA</sequence>
<evidence type="ECO:0000256" key="4">
    <source>
        <dbReference type="ARBA" id="ARBA00022777"/>
    </source>
</evidence>
<dbReference type="InterPro" id="IPR001789">
    <property type="entry name" value="Sig_transdc_resp-reg_receiver"/>
</dbReference>
<protein>
    <recommendedName>
        <fullName evidence="2">histidine kinase</fullName>
        <ecNumber evidence="2">2.7.13.3</ecNumber>
    </recommendedName>
</protein>
<dbReference type="GO" id="GO:0009927">
    <property type="term" value="F:histidine phosphotransfer kinase activity"/>
    <property type="evidence" value="ECO:0007669"/>
    <property type="project" value="TreeGrafter"/>
</dbReference>
<dbReference type="InterPro" id="IPR036890">
    <property type="entry name" value="HATPase_C_sf"/>
</dbReference>
<dbReference type="EC" id="2.7.13.3" evidence="2"/>
<dbReference type="EMBL" id="CP001322">
    <property type="protein sequence ID" value="ACL05919.1"/>
    <property type="molecule type" value="Genomic_DNA"/>
</dbReference>
<dbReference type="InterPro" id="IPR011006">
    <property type="entry name" value="CheY-like_superfamily"/>
</dbReference>
<accession>B8FM81</accession>
<dbReference type="CDD" id="cd00156">
    <property type="entry name" value="REC"/>
    <property type="match status" value="1"/>
</dbReference>
<keyword evidence="9" id="KW-1185">Reference proteome</keyword>
<dbReference type="SMART" id="SM00448">
    <property type="entry name" value="REC"/>
    <property type="match status" value="1"/>
</dbReference>
<dbReference type="Pfam" id="PF00072">
    <property type="entry name" value="Response_reg"/>
    <property type="match status" value="1"/>
</dbReference>
<dbReference type="HOGENOM" id="CLU_000445_114_6_7"/>
<gene>
    <name evidence="8" type="ordered locus">Dalk_4237</name>
</gene>
<keyword evidence="5" id="KW-0597">Phosphoprotein</keyword>
<dbReference type="PANTHER" id="PTHR43047:SF72">
    <property type="entry name" value="OSMOSENSING HISTIDINE PROTEIN KINASE SLN1"/>
    <property type="match status" value="1"/>
</dbReference>
<dbReference type="PRINTS" id="PR00344">
    <property type="entry name" value="BCTRLSENSOR"/>
</dbReference>